<dbReference type="GO" id="GO:0008982">
    <property type="term" value="F:protein-N(PI)-phosphohistidine-sugar phosphotransferase activity"/>
    <property type="evidence" value="ECO:0007669"/>
    <property type="project" value="InterPro"/>
</dbReference>
<evidence type="ECO:0000256" key="3">
    <source>
        <dbReference type="ARBA" id="ARBA00022475"/>
    </source>
</evidence>
<evidence type="ECO:0000256" key="2">
    <source>
        <dbReference type="ARBA" id="ARBA00022448"/>
    </source>
</evidence>
<feature type="transmembrane region" description="Helical" evidence="12">
    <location>
        <begin position="372"/>
        <end position="392"/>
    </location>
</feature>
<dbReference type="GO" id="GO:0005886">
    <property type="term" value="C:plasma membrane"/>
    <property type="evidence" value="ECO:0007669"/>
    <property type="project" value="UniProtKB-SubCell"/>
</dbReference>
<evidence type="ECO:0000256" key="5">
    <source>
        <dbReference type="ARBA" id="ARBA00022679"/>
    </source>
</evidence>
<evidence type="ECO:0000259" key="14">
    <source>
        <dbReference type="PROSITE" id="PS51103"/>
    </source>
</evidence>
<feature type="transmembrane region" description="Helical" evidence="12">
    <location>
        <begin position="349"/>
        <end position="366"/>
    </location>
</feature>
<evidence type="ECO:0000256" key="11">
    <source>
        <dbReference type="PROSITE-ProRule" id="PRU00421"/>
    </source>
</evidence>
<protein>
    <submittedName>
        <fullName evidence="15">PTS transporter subunit EIIC</fullName>
    </submittedName>
</protein>
<feature type="active site" description="Phosphocysteine intermediate; for EIIB activity" evidence="11">
    <location>
        <position position="444"/>
    </location>
</feature>
<dbReference type="Proteomes" id="UP000824048">
    <property type="component" value="Unassembled WGS sequence"/>
</dbReference>
<evidence type="ECO:0000256" key="4">
    <source>
        <dbReference type="ARBA" id="ARBA00022597"/>
    </source>
</evidence>
<evidence type="ECO:0000256" key="7">
    <source>
        <dbReference type="ARBA" id="ARBA00022692"/>
    </source>
</evidence>
<dbReference type="InterPro" id="IPR050429">
    <property type="entry name" value="PTS_Glucose_EIICBA"/>
</dbReference>
<feature type="transmembrane region" description="Helical" evidence="12">
    <location>
        <begin position="224"/>
        <end position="244"/>
    </location>
</feature>
<keyword evidence="3" id="KW-1003">Cell membrane</keyword>
<dbReference type="NCBIfam" id="TIGR00826">
    <property type="entry name" value="EIIB_glc"/>
    <property type="match status" value="1"/>
</dbReference>
<evidence type="ECO:0000256" key="8">
    <source>
        <dbReference type="ARBA" id="ARBA00022777"/>
    </source>
</evidence>
<feature type="transmembrane region" description="Helical" evidence="12">
    <location>
        <begin position="87"/>
        <end position="107"/>
    </location>
</feature>
<comment type="subcellular location">
    <subcellularLocation>
        <location evidence="1">Cell membrane</location>
        <topology evidence="1">Multi-pass membrane protein</topology>
    </subcellularLocation>
</comment>
<dbReference type="Pfam" id="PF02378">
    <property type="entry name" value="PTS_EIIC"/>
    <property type="match status" value="1"/>
</dbReference>
<feature type="transmembrane region" description="Helical" evidence="12">
    <location>
        <begin position="318"/>
        <end position="342"/>
    </location>
</feature>
<dbReference type="GO" id="GO:0015764">
    <property type="term" value="P:N-acetylglucosamine transport"/>
    <property type="evidence" value="ECO:0007669"/>
    <property type="project" value="TreeGrafter"/>
</dbReference>
<evidence type="ECO:0000256" key="9">
    <source>
        <dbReference type="ARBA" id="ARBA00022989"/>
    </source>
</evidence>
<dbReference type="InterPro" id="IPR018113">
    <property type="entry name" value="PTrfase_EIIB_Cys"/>
</dbReference>
<dbReference type="AlphaFoldDB" id="A0A9D2JAR3"/>
<feature type="transmembrane region" description="Helical" evidence="12">
    <location>
        <begin position="127"/>
        <end position="144"/>
    </location>
</feature>
<dbReference type="PANTHER" id="PTHR30009:SF4">
    <property type="entry name" value="PTS SYSTEM N-ACETYLGLUCOSAMINE-SPECIFIC EIICBA COMPONENT"/>
    <property type="match status" value="1"/>
</dbReference>
<dbReference type="PROSITE" id="PS51098">
    <property type="entry name" value="PTS_EIIB_TYPE_1"/>
    <property type="match status" value="1"/>
</dbReference>
<dbReference type="FunFam" id="3.30.1360.60:FF:000001">
    <property type="entry name" value="PTS system glucose-specific IIBC component PtsG"/>
    <property type="match status" value="1"/>
</dbReference>
<feature type="domain" description="PTS EIIC type-1" evidence="14">
    <location>
        <begin position="1"/>
        <end position="404"/>
    </location>
</feature>
<feature type="transmembrane region" description="Helical" evidence="12">
    <location>
        <begin position="293"/>
        <end position="312"/>
    </location>
</feature>
<keyword evidence="2" id="KW-0813">Transport</keyword>
<dbReference type="InterPro" id="IPR001996">
    <property type="entry name" value="PTS_IIB_1"/>
</dbReference>
<keyword evidence="7 12" id="KW-0812">Transmembrane</keyword>
<dbReference type="PROSITE" id="PS01035">
    <property type="entry name" value="PTS_EIIB_TYPE_1_CYS"/>
    <property type="match status" value="1"/>
</dbReference>
<dbReference type="GO" id="GO:0016301">
    <property type="term" value="F:kinase activity"/>
    <property type="evidence" value="ECO:0007669"/>
    <property type="project" value="UniProtKB-KW"/>
</dbReference>
<dbReference type="GO" id="GO:0009401">
    <property type="term" value="P:phosphoenolpyruvate-dependent sugar phosphotransferase system"/>
    <property type="evidence" value="ECO:0007669"/>
    <property type="project" value="UniProtKB-KW"/>
</dbReference>
<organism evidence="15 16">
    <name type="scientific">Candidatus Gemmiger excrementigallinarum</name>
    <dbReference type="NCBI Taxonomy" id="2838609"/>
    <lineage>
        <taxon>Bacteria</taxon>
        <taxon>Bacillati</taxon>
        <taxon>Bacillota</taxon>
        <taxon>Clostridia</taxon>
        <taxon>Eubacteriales</taxon>
        <taxon>Gemmiger</taxon>
    </lineage>
</organism>
<keyword evidence="5" id="KW-0808">Transferase</keyword>
<reference evidence="15" key="2">
    <citation type="submission" date="2021-04" db="EMBL/GenBank/DDBJ databases">
        <authorList>
            <person name="Gilroy R."/>
        </authorList>
    </citation>
    <scope>NUCLEOTIDE SEQUENCE</scope>
    <source>
        <strain evidence="15">ChiSxjej1B13-11774</strain>
    </source>
</reference>
<proteinExistence type="predicted"/>
<dbReference type="InterPro" id="IPR003352">
    <property type="entry name" value="PTS_EIIC"/>
</dbReference>
<gene>
    <name evidence="15" type="ORF">H9811_04850</name>
</gene>
<dbReference type="Pfam" id="PF00367">
    <property type="entry name" value="PTS_EIIB"/>
    <property type="match status" value="1"/>
</dbReference>
<feature type="transmembrane region" description="Helical" evidence="12">
    <location>
        <begin position="190"/>
        <end position="212"/>
    </location>
</feature>
<comment type="caution">
    <text evidence="15">The sequence shown here is derived from an EMBL/GenBank/DDBJ whole genome shotgun (WGS) entry which is preliminary data.</text>
</comment>
<evidence type="ECO:0000256" key="12">
    <source>
        <dbReference type="SAM" id="Phobius"/>
    </source>
</evidence>
<keyword evidence="8" id="KW-0418">Kinase</keyword>
<dbReference type="SUPFAM" id="SSF55604">
    <property type="entry name" value="Glucose permease domain IIB"/>
    <property type="match status" value="1"/>
</dbReference>
<evidence type="ECO:0000313" key="15">
    <source>
        <dbReference type="EMBL" id="HIZ41874.1"/>
    </source>
</evidence>
<dbReference type="Gene3D" id="3.30.1360.60">
    <property type="entry name" value="Glucose permease domain IIB"/>
    <property type="match status" value="1"/>
</dbReference>
<dbReference type="InterPro" id="IPR013013">
    <property type="entry name" value="PTS_EIIC_1"/>
</dbReference>
<feature type="domain" description="PTS EIIB type-1" evidence="13">
    <location>
        <begin position="422"/>
        <end position="498"/>
    </location>
</feature>
<dbReference type="CDD" id="cd00212">
    <property type="entry name" value="PTS_IIB_glc"/>
    <property type="match status" value="1"/>
</dbReference>
<feature type="transmembrane region" description="Helical" evidence="12">
    <location>
        <begin position="164"/>
        <end position="184"/>
    </location>
</feature>
<feature type="transmembrane region" description="Helical" evidence="12">
    <location>
        <begin position="264"/>
        <end position="286"/>
    </location>
</feature>
<evidence type="ECO:0000256" key="10">
    <source>
        <dbReference type="ARBA" id="ARBA00023136"/>
    </source>
</evidence>
<keyword evidence="10 12" id="KW-0472">Membrane</keyword>
<evidence type="ECO:0000313" key="16">
    <source>
        <dbReference type="Proteomes" id="UP000824048"/>
    </source>
</evidence>
<evidence type="ECO:0000256" key="1">
    <source>
        <dbReference type="ARBA" id="ARBA00004651"/>
    </source>
</evidence>
<dbReference type="GO" id="GO:0090563">
    <property type="term" value="F:protein-phosphocysteine-sugar phosphotransferase activity"/>
    <property type="evidence" value="ECO:0007669"/>
    <property type="project" value="TreeGrafter"/>
</dbReference>
<keyword evidence="9 12" id="KW-1133">Transmembrane helix</keyword>
<dbReference type="EMBL" id="DXBP01000031">
    <property type="protein sequence ID" value="HIZ41874.1"/>
    <property type="molecule type" value="Genomic_DNA"/>
</dbReference>
<name>A0A9D2JAR3_9FIRM</name>
<dbReference type="PANTHER" id="PTHR30009">
    <property type="entry name" value="CYTOCHROME C-TYPE SYNTHESIS PROTEIN AND PTS TRANSMEMBRANE COMPONENT"/>
    <property type="match status" value="1"/>
</dbReference>
<keyword evidence="4" id="KW-0762">Sugar transport</keyword>
<feature type="transmembrane region" description="Helical" evidence="12">
    <location>
        <begin position="53"/>
        <end position="75"/>
    </location>
</feature>
<evidence type="ECO:0000259" key="13">
    <source>
        <dbReference type="PROSITE" id="PS51098"/>
    </source>
</evidence>
<sequence length="498" mass="52680">MMKYLQKLGKALMLPVAALPVCGILMGLGYALAPAAMGAEGATTGFAYTAGFILIKAGGALIDNMAWLFAVGAAVGLSDDHDGTSALAGLVSYLMMTQLLSTGVVSALPFMNLTEGTSTYIAFQKTAGNAFIGILAAIIGSACYNKFKSTQLPDWLAFFSGKRCVAIVTGLVSIVVSVILLFVWPLIFSALVWIGDGIVSLDGVGAGLYAFFNRLLIPTGLHHALNNVFWFDTIGIGDLSNYWAGFVTGDVGTNGEVIDWSLGMYMSGFFPCMMFGIPGAALAMVHTAKNKKAAIGLVTSAAICAFVCGVTEPFEFGFMFLCFPLYVVYALLYGIFTVITYYVGFRAGFMFSAGATDLVFSASLPAHANTWMIIPLGIAAFVVFYVVFRFAITKFNLVTPGREDEDAEAAEANITLANNDFTAIASGVLSAVGGKGNVSNVDYCATRLRFEVKDSTAVDEKAVKAAGAAGVIRPSKNACQVVIGPKVQFVYDELKKML</sequence>
<dbReference type="PROSITE" id="PS51103">
    <property type="entry name" value="PTS_EIIC_TYPE_1"/>
    <property type="match status" value="1"/>
</dbReference>
<keyword evidence="6" id="KW-0598">Phosphotransferase system</keyword>
<evidence type="ECO:0000256" key="6">
    <source>
        <dbReference type="ARBA" id="ARBA00022683"/>
    </source>
</evidence>
<reference evidence="15" key="1">
    <citation type="journal article" date="2021" name="PeerJ">
        <title>Extensive microbial diversity within the chicken gut microbiome revealed by metagenomics and culture.</title>
        <authorList>
            <person name="Gilroy R."/>
            <person name="Ravi A."/>
            <person name="Getino M."/>
            <person name="Pursley I."/>
            <person name="Horton D.L."/>
            <person name="Alikhan N.F."/>
            <person name="Baker D."/>
            <person name="Gharbi K."/>
            <person name="Hall N."/>
            <person name="Watson M."/>
            <person name="Adriaenssens E.M."/>
            <person name="Foster-Nyarko E."/>
            <person name="Jarju S."/>
            <person name="Secka A."/>
            <person name="Antonio M."/>
            <person name="Oren A."/>
            <person name="Chaudhuri R.R."/>
            <person name="La Ragione R."/>
            <person name="Hildebrand F."/>
            <person name="Pallen M.J."/>
        </authorList>
    </citation>
    <scope>NUCLEOTIDE SEQUENCE</scope>
    <source>
        <strain evidence="15">ChiSxjej1B13-11774</strain>
    </source>
</reference>
<dbReference type="InterPro" id="IPR036878">
    <property type="entry name" value="Glu_permease_IIB"/>
</dbReference>
<accession>A0A9D2JAR3</accession>
<feature type="transmembrane region" description="Helical" evidence="12">
    <location>
        <begin position="12"/>
        <end position="33"/>
    </location>
</feature>